<keyword evidence="6" id="KW-1185">Reference proteome</keyword>
<dbReference type="Proteomes" id="UP000010824">
    <property type="component" value="Chromosome"/>
</dbReference>
<comment type="pathway">
    <text evidence="4">Metabolic intermediate biosynthesis; chorismate biosynthesis; chorismate from D-erythrose 4-phosphate and phosphoenolpyruvate: step 3/7.</text>
</comment>
<feature type="binding site" evidence="4">
    <location>
        <position position="219"/>
    </location>
    <ligand>
        <name>3-dehydroquinate</name>
        <dbReference type="ChEBI" id="CHEBI:32364"/>
    </ligand>
</feature>
<comment type="caution">
    <text evidence="4">Lacks conserved residue(s) required for the propagation of feature annotation.</text>
</comment>
<feature type="active site" description="Proton donor/acceptor" evidence="4">
    <location>
        <position position="156"/>
    </location>
</feature>
<dbReference type="Gene3D" id="3.20.20.70">
    <property type="entry name" value="Aldolase class I"/>
    <property type="match status" value="1"/>
</dbReference>
<evidence type="ECO:0000313" key="5">
    <source>
        <dbReference type="EMBL" id="AGB02633.1"/>
    </source>
</evidence>
<comment type="subunit">
    <text evidence="4">Homodimer.</text>
</comment>
<evidence type="ECO:0000256" key="1">
    <source>
        <dbReference type="ARBA" id="ARBA00001864"/>
    </source>
</evidence>
<feature type="binding site" evidence="4">
    <location>
        <position position="238"/>
    </location>
    <ligand>
        <name>3-dehydroquinate</name>
        <dbReference type="ChEBI" id="CHEBI:32364"/>
    </ligand>
</feature>
<dbReference type="SUPFAM" id="SSF51569">
    <property type="entry name" value="Aldolase"/>
    <property type="match status" value="1"/>
</dbReference>
<comment type="similarity">
    <text evidence="4">Belongs to the type-I 3-dehydroquinase family.</text>
</comment>
<evidence type="ECO:0000313" key="6">
    <source>
        <dbReference type="Proteomes" id="UP000010824"/>
    </source>
</evidence>
<feature type="binding site" evidence="4">
    <location>
        <begin position="72"/>
        <end position="74"/>
    </location>
    <ligand>
        <name>3-dehydroquinate</name>
        <dbReference type="ChEBI" id="CHEBI:32364"/>
    </ligand>
</feature>
<keyword evidence="4" id="KW-0057">Aromatic amino acid biosynthesis</keyword>
<organism evidence="5 6">
    <name type="scientific">Methanoregula formicica (strain DSM 22288 / NBRC 105244 / SMSP)</name>
    <dbReference type="NCBI Taxonomy" id="593750"/>
    <lineage>
        <taxon>Archaea</taxon>
        <taxon>Methanobacteriati</taxon>
        <taxon>Methanobacteriota</taxon>
        <taxon>Stenosarchaea group</taxon>
        <taxon>Methanomicrobia</taxon>
        <taxon>Methanomicrobiales</taxon>
        <taxon>Methanoregulaceae</taxon>
        <taxon>Methanoregula</taxon>
    </lineage>
</organism>
<dbReference type="AlphaFoldDB" id="L0HH44"/>
<accession>L0HH44</accession>
<keyword evidence="2 4" id="KW-0456">Lyase</keyword>
<protein>
    <recommendedName>
        <fullName evidence="4">3-dehydroquinate dehydratase</fullName>
        <shortName evidence="4">3-dehydroquinase</shortName>
        <ecNumber evidence="4">4.2.1.10</ecNumber>
    </recommendedName>
    <alternativeName>
        <fullName evidence="4">Type I DHQase</fullName>
    </alternativeName>
    <alternativeName>
        <fullName evidence="4">Type I dehydroquinase</fullName>
        <shortName evidence="4">DHQ1</shortName>
    </alternativeName>
</protein>
<feature type="binding site" evidence="4">
    <location>
        <position position="102"/>
    </location>
    <ligand>
        <name>3-dehydroquinate</name>
        <dbReference type="ChEBI" id="CHEBI:32364"/>
    </ligand>
</feature>
<dbReference type="HOGENOM" id="CLU_064444_2_1_2"/>
<feature type="binding site" evidence="4">
    <location>
        <position position="242"/>
    </location>
    <ligand>
        <name>3-dehydroquinate</name>
        <dbReference type="ChEBI" id="CHEBI:32364"/>
    </ligand>
</feature>
<dbReference type="GO" id="GO:0008652">
    <property type="term" value="P:amino acid biosynthetic process"/>
    <property type="evidence" value="ECO:0007669"/>
    <property type="project" value="UniProtKB-KW"/>
</dbReference>
<feature type="active site" description="Schiff-base intermediate with substrate" evidence="4">
    <location>
        <position position="181"/>
    </location>
</feature>
<proteinExistence type="inferred from homology"/>
<dbReference type="FunCoup" id="L0HH44">
    <property type="interactions" value="72"/>
</dbReference>
<dbReference type="GO" id="GO:0009073">
    <property type="term" value="P:aromatic amino acid family biosynthetic process"/>
    <property type="evidence" value="ECO:0007669"/>
    <property type="project" value="UniProtKB-KW"/>
</dbReference>
<dbReference type="GO" id="GO:0003855">
    <property type="term" value="F:3-dehydroquinate dehydratase activity"/>
    <property type="evidence" value="ECO:0007669"/>
    <property type="project" value="UniProtKB-UniRule"/>
</dbReference>
<dbReference type="GO" id="GO:0046279">
    <property type="term" value="P:3,4-dihydroxybenzoate biosynthetic process"/>
    <property type="evidence" value="ECO:0007669"/>
    <property type="project" value="TreeGrafter"/>
</dbReference>
<dbReference type="eggNOG" id="arCOG02097">
    <property type="taxonomic scope" value="Archaea"/>
</dbReference>
<keyword evidence="3 4" id="KW-0704">Schiff base</keyword>
<dbReference type="EMBL" id="CP003167">
    <property type="protein sequence ID" value="AGB02633.1"/>
    <property type="molecule type" value="Genomic_DNA"/>
</dbReference>
<dbReference type="InterPro" id="IPR001381">
    <property type="entry name" value="DHquinase_I"/>
</dbReference>
<dbReference type="GO" id="GO:0009423">
    <property type="term" value="P:chorismate biosynthetic process"/>
    <property type="evidence" value="ECO:0007669"/>
    <property type="project" value="UniProtKB-UniRule"/>
</dbReference>
<keyword evidence="4" id="KW-0028">Amino-acid biosynthesis</keyword>
<comment type="function">
    <text evidence="4">Involved in the third step of the chorismate pathway, which leads to the biosynthesis of aromatic amino acids. Catalyzes the cis-dehydration of 3-dehydroquinate (DHQ) and introduces the first double bond of the aromatic ring to yield 3-dehydroshikimate.</text>
</comment>
<gene>
    <name evidence="4" type="primary">aroD</name>
    <name evidence="5" type="ordered locus">Metfor_1603</name>
</gene>
<dbReference type="KEGG" id="mfo:Metfor_1603"/>
<dbReference type="UniPathway" id="UPA00053">
    <property type="reaction ID" value="UER00086"/>
</dbReference>
<dbReference type="InterPro" id="IPR050146">
    <property type="entry name" value="Type-I_3-dehydroquinase"/>
</dbReference>
<dbReference type="PANTHER" id="PTHR43699">
    <property type="entry name" value="3-DEHYDROQUINATE DEHYDRATASE"/>
    <property type="match status" value="1"/>
</dbReference>
<reference evidence="6" key="1">
    <citation type="submission" date="2011-12" db="EMBL/GenBank/DDBJ databases">
        <title>Complete sequence of Methanoregula formicicum SMSP.</title>
        <authorList>
            <person name="Lucas S."/>
            <person name="Han J."/>
            <person name="Lapidus A."/>
            <person name="Cheng J.-F."/>
            <person name="Goodwin L."/>
            <person name="Pitluck S."/>
            <person name="Peters L."/>
            <person name="Ovchinnikova G."/>
            <person name="Teshima H."/>
            <person name="Detter J.C."/>
            <person name="Han C."/>
            <person name="Tapia R."/>
            <person name="Land M."/>
            <person name="Hauser L."/>
            <person name="Kyrpides N."/>
            <person name="Ivanova N."/>
            <person name="Pagani I."/>
            <person name="Imachi H."/>
            <person name="Tamaki H."/>
            <person name="Sekiguchi Y."/>
            <person name="Kamagata Y."/>
            <person name="Cadillo-Quiroz H."/>
            <person name="Zinder S."/>
            <person name="Liu W.-T."/>
            <person name="Woyke T."/>
        </authorList>
    </citation>
    <scope>NUCLEOTIDE SEQUENCE [LARGE SCALE GENOMIC DNA]</scope>
    <source>
        <strain evidence="6">DSM 22288 / NBRC 105244 / SMSP</strain>
    </source>
</reference>
<dbReference type="HAMAP" id="MF_00214">
    <property type="entry name" value="AroD"/>
    <property type="match status" value="1"/>
</dbReference>
<sequence>MVTLPGINRFHFPMMPGAAEPVHGEQTGSTTGTLRHLFVKRPPTMKYMKIVAALTDPAKAALAERQGADLVELRIDLYEGDLVQQVRDAKAATSLPVILTLRSAQEGGRFFGTPEEWMKKVEPLLAFADYVDVEQPFAQAAPLIREAGKKIIASHHTARMVPLCELFAMERDLRAYGDIPKIVVTPQGDADVIELLTFTQAANKPICTGVMGAQFRHARAVLPLVGSEFVYCHMGDTTAEGQYSVEEFVQLRKILGC</sequence>
<dbReference type="CDD" id="cd00502">
    <property type="entry name" value="DHQase_I"/>
    <property type="match status" value="1"/>
</dbReference>
<reference evidence="5 6" key="2">
    <citation type="journal article" date="2014" name="Genome Announc.">
        <title>Complete Genome Sequence of Methanoregula formicica SMSPT, a Mesophilic Hydrogenotrophic Methanogen Isolated from a Methanogenic Upflow Anaerobic Sludge Blanket Reactor.</title>
        <authorList>
            <person name="Yamamoto K."/>
            <person name="Tamaki H."/>
            <person name="Cadillo-Quiroz H."/>
            <person name="Imachi H."/>
            <person name="Kyrpides N."/>
            <person name="Woyke T."/>
            <person name="Goodwin L."/>
            <person name="Zinder S.H."/>
            <person name="Kamagata Y."/>
            <person name="Liu W.T."/>
        </authorList>
    </citation>
    <scope>NUCLEOTIDE SEQUENCE [LARGE SCALE GENOMIC DNA]</scope>
    <source>
        <strain evidence="6">DSM 22288 / NBRC 105244 / SMSP</strain>
    </source>
</reference>
<evidence type="ECO:0000256" key="3">
    <source>
        <dbReference type="ARBA" id="ARBA00023270"/>
    </source>
</evidence>
<dbReference type="PANTHER" id="PTHR43699:SF1">
    <property type="entry name" value="3-DEHYDROQUINATE DEHYDRATASE"/>
    <property type="match status" value="1"/>
</dbReference>
<dbReference type="STRING" id="593750.Metfor_1603"/>
<evidence type="ECO:0000256" key="2">
    <source>
        <dbReference type="ARBA" id="ARBA00023239"/>
    </source>
</evidence>
<name>L0HH44_METFS</name>
<dbReference type="Pfam" id="PF01487">
    <property type="entry name" value="DHquinase_I"/>
    <property type="match status" value="1"/>
</dbReference>
<comment type="catalytic activity">
    <reaction evidence="1 4">
        <text>3-dehydroquinate = 3-dehydroshikimate + H2O</text>
        <dbReference type="Rhea" id="RHEA:21096"/>
        <dbReference type="ChEBI" id="CHEBI:15377"/>
        <dbReference type="ChEBI" id="CHEBI:16630"/>
        <dbReference type="ChEBI" id="CHEBI:32364"/>
        <dbReference type="EC" id="4.2.1.10"/>
    </reaction>
</comment>
<dbReference type="EC" id="4.2.1.10" evidence="4"/>
<dbReference type="InParanoid" id="L0HH44"/>
<evidence type="ECO:0000256" key="4">
    <source>
        <dbReference type="HAMAP-Rule" id="MF_00214"/>
    </source>
</evidence>
<dbReference type="InterPro" id="IPR013785">
    <property type="entry name" value="Aldolase_TIM"/>
</dbReference>